<dbReference type="InterPro" id="IPR001647">
    <property type="entry name" value="HTH_TetR"/>
</dbReference>
<dbReference type="Gene3D" id="1.10.357.10">
    <property type="entry name" value="Tetracycline Repressor, domain 2"/>
    <property type="match status" value="1"/>
</dbReference>
<evidence type="ECO:0000256" key="3">
    <source>
        <dbReference type="ARBA" id="ARBA00023163"/>
    </source>
</evidence>
<name>I7ZC77_9GAMM</name>
<dbReference type="PROSITE" id="PS50977">
    <property type="entry name" value="HTH_TETR_2"/>
    <property type="match status" value="1"/>
</dbReference>
<dbReference type="SUPFAM" id="SSF46689">
    <property type="entry name" value="Homeodomain-like"/>
    <property type="match status" value="1"/>
</dbReference>
<evidence type="ECO:0000256" key="2">
    <source>
        <dbReference type="ARBA" id="ARBA00023125"/>
    </source>
</evidence>
<evidence type="ECO:0000256" key="4">
    <source>
        <dbReference type="PROSITE-ProRule" id="PRU00335"/>
    </source>
</evidence>
<dbReference type="AlphaFoldDB" id="I7ZC77"/>
<feature type="domain" description="HTH tetR-type" evidence="5">
    <location>
        <begin position="10"/>
        <end position="70"/>
    </location>
</feature>
<proteinExistence type="predicted"/>
<protein>
    <recommendedName>
        <fullName evidence="5">HTH tetR-type domain-containing protein</fullName>
    </recommendedName>
</protein>
<dbReference type="InterPro" id="IPR023772">
    <property type="entry name" value="DNA-bd_HTH_TetR-type_CS"/>
</dbReference>
<evidence type="ECO:0000259" key="5">
    <source>
        <dbReference type="PROSITE" id="PS50977"/>
    </source>
</evidence>
<dbReference type="PROSITE" id="PS01081">
    <property type="entry name" value="HTH_TETR_1"/>
    <property type="match status" value="1"/>
</dbReference>
<evidence type="ECO:0000313" key="7">
    <source>
        <dbReference type="Proteomes" id="UP000003704"/>
    </source>
</evidence>
<sequence>MPRKPAHAQFDTLKTIQDRAFELFGRHGYEGVSIGDIAAASGLSKGAMYWHFEGKEDLFLVCLHRLHAIFEEHVISPMQAQQDAMLGVITLFQGFERMLRDPRVENGVAGYWLVPSTPETVRLAEAQRNFEARAQAAVREVLALGASQGSFDLGDALEPMSRAMISLLEAAILALRNQTPDEVHQTTTVLARTLFRAYARPEALQKLARLL</sequence>
<dbReference type="PANTHER" id="PTHR47506:SF1">
    <property type="entry name" value="HTH-TYPE TRANSCRIPTIONAL REGULATOR YJDC"/>
    <property type="match status" value="1"/>
</dbReference>
<dbReference type="Pfam" id="PF00440">
    <property type="entry name" value="TetR_N"/>
    <property type="match status" value="1"/>
</dbReference>
<keyword evidence="2 4" id="KW-0238">DNA-binding</keyword>
<comment type="caution">
    <text evidence="6">The sequence shown here is derived from an EMBL/GenBank/DDBJ whole genome shotgun (WGS) entry which is preliminary data.</text>
</comment>
<keyword evidence="3" id="KW-0804">Transcription</keyword>
<reference evidence="6 7" key="1">
    <citation type="journal article" date="2012" name="J. Bacteriol.">
        <title>Genome Sequence of n-Alkane-Degrading Hydrocarboniphaga effusa Strain AP103T (ATCC BAA-332T).</title>
        <authorList>
            <person name="Chang H.K."/>
            <person name="Zylstra G.J."/>
            <person name="Chae J.C."/>
        </authorList>
    </citation>
    <scope>NUCLEOTIDE SEQUENCE [LARGE SCALE GENOMIC DNA]</scope>
    <source>
        <strain evidence="6 7">AP103</strain>
    </source>
</reference>
<accession>I7ZC77</accession>
<dbReference type="GO" id="GO:0003677">
    <property type="term" value="F:DNA binding"/>
    <property type="evidence" value="ECO:0007669"/>
    <property type="project" value="UniProtKB-UniRule"/>
</dbReference>
<dbReference type="Proteomes" id="UP000003704">
    <property type="component" value="Unassembled WGS sequence"/>
</dbReference>
<organism evidence="6 7">
    <name type="scientific">Hydrocarboniphaga effusa AP103</name>
    <dbReference type="NCBI Taxonomy" id="1172194"/>
    <lineage>
        <taxon>Bacteria</taxon>
        <taxon>Pseudomonadati</taxon>
        <taxon>Pseudomonadota</taxon>
        <taxon>Gammaproteobacteria</taxon>
        <taxon>Nevskiales</taxon>
        <taxon>Nevskiaceae</taxon>
        <taxon>Hydrocarboniphaga</taxon>
    </lineage>
</organism>
<evidence type="ECO:0000313" key="6">
    <source>
        <dbReference type="EMBL" id="EIT69287.1"/>
    </source>
</evidence>
<keyword evidence="7" id="KW-1185">Reference proteome</keyword>
<dbReference type="STRING" id="1172194.WQQ_28690"/>
<feature type="DNA-binding region" description="H-T-H motif" evidence="4">
    <location>
        <begin position="33"/>
        <end position="52"/>
    </location>
</feature>
<keyword evidence="1" id="KW-0805">Transcription regulation</keyword>
<dbReference type="InterPro" id="IPR009057">
    <property type="entry name" value="Homeodomain-like_sf"/>
</dbReference>
<evidence type="ECO:0000256" key="1">
    <source>
        <dbReference type="ARBA" id="ARBA00023015"/>
    </source>
</evidence>
<dbReference type="PANTHER" id="PTHR47506">
    <property type="entry name" value="TRANSCRIPTIONAL REGULATORY PROTEIN"/>
    <property type="match status" value="1"/>
</dbReference>
<dbReference type="PRINTS" id="PR00455">
    <property type="entry name" value="HTHTETR"/>
</dbReference>
<dbReference type="EMBL" id="AKGD01000002">
    <property type="protein sequence ID" value="EIT69287.1"/>
    <property type="molecule type" value="Genomic_DNA"/>
</dbReference>
<dbReference type="OrthoDB" id="5816932at2"/>
<gene>
    <name evidence="6" type="ORF">WQQ_28690</name>
</gene>
<dbReference type="RefSeq" id="WP_007185810.1">
    <property type="nucleotide sequence ID" value="NZ_AKGD01000002.1"/>
</dbReference>